<name>A0AAD7X4X1_9APHY</name>
<dbReference type="Proteomes" id="UP001215151">
    <property type="component" value="Unassembled WGS sequence"/>
</dbReference>
<sequence>MPGLLSVYRLVIRIAGSYRVNISESALTYYGELVDSDCSGSDTHPYFAFSNNADCEPADAPADGDHTERRAGGSFQTCNFSGTTMNNTRSSFGVNMPSEFSGDVDNWSISIDGTTLVRAPRAGQSTDPAESSTGGLAVVAGRHRRWPEELCAFEHGRPLRLILLNVEDRQIGNWNSTGTVRALLWTYELAFKQS</sequence>
<keyword evidence="2" id="KW-1185">Reference proteome</keyword>
<evidence type="ECO:0000313" key="1">
    <source>
        <dbReference type="EMBL" id="KAJ8455496.1"/>
    </source>
</evidence>
<dbReference type="EMBL" id="JAPEVG010000764">
    <property type="protein sequence ID" value="KAJ8455496.1"/>
    <property type="molecule type" value="Genomic_DNA"/>
</dbReference>
<reference evidence="1" key="1">
    <citation type="submission" date="2022-11" db="EMBL/GenBank/DDBJ databases">
        <title>Genome Sequence of Cubamyces cubensis.</title>
        <authorList>
            <person name="Buettner E."/>
        </authorList>
    </citation>
    <scope>NUCLEOTIDE SEQUENCE</scope>
    <source>
        <strain evidence="1">MPL-01</strain>
    </source>
</reference>
<proteinExistence type="predicted"/>
<evidence type="ECO:0000313" key="2">
    <source>
        <dbReference type="Proteomes" id="UP001215151"/>
    </source>
</evidence>
<protein>
    <submittedName>
        <fullName evidence="1">Uncharacterized protein</fullName>
    </submittedName>
</protein>
<gene>
    <name evidence="1" type="ORF">ONZ51_g12433</name>
</gene>
<comment type="caution">
    <text evidence="1">The sequence shown here is derived from an EMBL/GenBank/DDBJ whole genome shotgun (WGS) entry which is preliminary data.</text>
</comment>
<dbReference type="AlphaFoldDB" id="A0AAD7X4X1"/>
<accession>A0AAD7X4X1</accession>
<organism evidence="1 2">
    <name type="scientific">Trametes cubensis</name>
    <dbReference type="NCBI Taxonomy" id="1111947"/>
    <lineage>
        <taxon>Eukaryota</taxon>
        <taxon>Fungi</taxon>
        <taxon>Dikarya</taxon>
        <taxon>Basidiomycota</taxon>
        <taxon>Agaricomycotina</taxon>
        <taxon>Agaricomycetes</taxon>
        <taxon>Polyporales</taxon>
        <taxon>Polyporaceae</taxon>
        <taxon>Trametes</taxon>
    </lineage>
</organism>